<keyword evidence="2" id="KW-0479">Metal-binding</keyword>
<name>A0ABU3APV1_9ACTN</name>
<accession>A0ABU3APV1</accession>
<keyword evidence="4" id="KW-1185">Reference proteome</keyword>
<dbReference type="InterPro" id="IPR001128">
    <property type="entry name" value="Cyt_P450"/>
</dbReference>
<dbReference type="PANTHER" id="PTHR46696">
    <property type="entry name" value="P450, PUTATIVE (EUROFUNG)-RELATED"/>
    <property type="match status" value="1"/>
</dbReference>
<sequence>MTAKVISLVDMRAGFDYDSHDPAIAVDPFPTYAKLRESCPVQWSRAWDGYWVATGHREVSSAARDARTFQTAQDRADGTVQGVTIPSLGQSNRMIPLELDSPECLKYRKLISVFYSPKRVAARAGEVRQLAAACIDEVIERGECDIVLAMTEKLPSILTMRDIGLPEERWFDIDSLLYRALFAAPHDPSTARECAQLICLELVEALDAQRDGDKRGLLGHLATREVDGAPVPDDDIISMMYLLLLGIHPTSSLTAIALRTLAHQPELRSRLMSDRSMIRTAVDEFLRWVSPVQSTGRIATEDVELGGQRITRGEQVLLGWAAANRDDSVFPDSDRIDLNRDAGRHLAFGAGQHYCVGAAMVREMFTAMLEEVFDRIPDYTVADDAAIEWFPDLTPVYGIKALPIRFAPGR</sequence>
<keyword evidence="2" id="KW-0408">Iron</keyword>
<organism evidence="3 4">
    <name type="scientific">Streptomyces lancefieldiae</name>
    <dbReference type="NCBI Taxonomy" id="3075520"/>
    <lineage>
        <taxon>Bacteria</taxon>
        <taxon>Bacillati</taxon>
        <taxon>Actinomycetota</taxon>
        <taxon>Actinomycetes</taxon>
        <taxon>Kitasatosporales</taxon>
        <taxon>Streptomycetaceae</taxon>
        <taxon>Streptomyces</taxon>
    </lineage>
</organism>
<proteinExistence type="inferred from homology"/>
<protein>
    <submittedName>
        <fullName evidence="3">Cytochrome P450</fullName>
    </submittedName>
</protein>
<evidence type="ECO:0000313" key="4">
    <source>
        <dbReference type="Proteomes" id="UP001180724"/>
    </source>
</evidence>
<keyword evidence="2" id="KW-0503">Monooxygenase</keyword>
<dbReference type="EMBL" id="JAVRFH010000017">
    <property type="protein sequence ID" value="MDT0612218.1"/>
    <property type="molecule type" value="Genomic_DNA"/>
</dbReference>
<dbReference type="PRINTS" id="PR00359">
    <property type="entry name" value="BP450"/>
</dbReference>
<dbReference type="PANTHER" id="PTHR46696:SF6">
    <property type="entry name" value="P450, PUTATIVE (EUROFUNG)-RELATED"/>
    <property type="match status" value="1"/>
</dbReference>
<keyword evidence="2" id="KW-0349">Heme</keyword>
<dbReference type="InterPro" id="IPR002397">
    <property type="entry name" value="Cyt_P450_B"/>
</dbReference>
<dbReference type="InterPro" id="IPR017972">
    <property type="entry name" value="Cyt_P450_CS"/>
</dbReference>
<dbReference type="Pfam" id="PF00067">
    <property type="entry name" value="p450"/>
    <property type="match status" value="1"/>
</dbReference>
<evidence type="ECO:0000313" key="3">
    <source>
        <dbReference type="EMBL" id="MDT0612218.1"/>
    </source>
</evidence>
<dbReference type="Gene3D" id="1.10.630.10">
    <property type="entry name" value="Cytochrome P450"/>
    <property type="match status" value="1"/>
</dbReference>
<dbReference type="RefSeq" id="WP_311573789.1">
    <property type="nucleotide sequence ID" value="NZ_JAVRFH010000017.1"/>
</dbReference>
<dbReference type="PROSITE" id="PS00086">
    <property type="entry name" value="CYTOCHROME_P450"/>
    <property type="match status" value="1"/>
</dbReference>
<dbReference type="SUPFAM" id="SSF48264">
    <property type="entry name" value="Cytochrome P450"/>
    <property type="match status" value="1"/>
</dbReference>
<reference evidence="3" key="1">
    <citation type="submission" date="2024-05" db="EMBL/GenBank/DDBJ databases">
        <title>30 novel species of actinomycetes from the DSMZ collection.</title>
        <authorList>
            <person name="Nouioui I."/>
        </authorList>
    </citation>
    <scope>NUCLEOTIDE SEQUENCE</scope>
    <source>
        <strain evidence="3">DSM 40712</strain>
    </source>
</reference>
<keyword evidence="2" id="KW-0560">Oxidoreductase</keyword>
<comment type="similarity">
    <text evidence="1 2">Belongs to the cytochrome P450 family.</text>
</comment>
<dbReference type="InterPro" id="IPR036396">
    <property type="entry name" value="Cyt_P450_sf"/>
</dbReference>
<evidence type="ECO:0000256" key="2">
    <source>
        <dbReference type="RuleBase" id="RU000461"/>
    </source>
</evidence>
<gene>
    <name evidence="3" type="ORF">RM812_18635</name>
</gene>
<comment type="caution">
    <text evidence="3">The sequence shown here is derived from an EMBL/GenBank/DDBJ whole genome shotgun (WGS) entry which is preliminary data.</text>
</comment>
<dbReference type="Proteomes" id="UP001180724">
    <property type="component" value="Unassembled WGS sequence"/>
</dbReference>
<evidence type="ECO:0000256" key="1">
    <source>
        <dbReference type="ARBA" id="ARBA00010617"/>
    </source>
</evidence>